<dbReference type="Proteomes" id="UP001427805">
    <property type="component" value="Unassembled WGS sequence"/>
</dbReference>
<reference evidence="2 3" key="1">
    <citation type="submission" date="2024-05" db="EMBL/GenBank/DDBJ databases">
        <title>Sphingomonas sp. HF-S3 16S ribosomal RNA gene Genome sequencing and assembly.</title>
        <authorList>
            <person name="Lee H."/>
        </authorList>
    </citation>
    <scope>NUCLEOTIDE SEQUENCE [LARGE SCALE GENOMIC DNA]</scope>
    <source>
        <strain evidence="2 3">HF-S3</strain>
    </source>
</reference>
<keyword evidence="1" id="KW-0472">Membrane</keyword>
<organism evidence="2 3">
    <name type="scientific">Sphingomonas rustica</name>
    <dbReference type="NCBI Taxonomy" id="3103142"/>
    <lineage>
        <taxon>Bacteria</taxon>
        <taxon>Pseudomonadati</taxon>
        <taxon>Pseudomonadota</taxon>
        <taxon>Alphaproteobacteria</taxon>
        <taxon>Sphingomonadales</taxon>
        <taxon>Sphingomonadaceae</taxon>
        <taxon>Sphingomonas</taxon>
    </lineage>
</organism>
<feature type="transmembrane region" description="Helical" evidence="1">
    <location>
        <begin position="323"/>
        <end position="345"/>
    </location>
</feature>
<comment type="caution">
    <text evidence="2">The sequence shown here is derived from an EMBL/GenBank/DDBJ whole genome shotgun (WGS) entry which is preliminary data.</text>
</comment>
<dbReference type="PANTHER" id="PTHR34219:SF3">
    <property type="entry name" value="BLL7967 PROTEIN"/>
    <property type="match status" value="1"/>
</dbReference>
<dbReference type="RefSeq" id="WP_346245297.1">
    <property type="nucleotide sequence ID" value="NZ_JBDIZK010000002.1"/>
</dbReference>
<evidence type="ECO:0000313" key="3">
    <source>
        <dbReference type="Proteomes" id="UP001427805"/>
    </source>
</evidence>
<protein>
    <submittedName>
        <fullName evidence="2">PepSY-associated TM helix domain-containing protein</fullName>
    </submittedName>
</protein>
<name>A0ABV0B7D1_9SPHN</name>
<keyword evidence="1" id="KW-1133">Transmembrane helix</keyword>
<feature type="transmembrane region" description="Helical" evidence="1">
    <location>
        <begin position="176"/>
        <end position="196"/>
    </location>
</feature>
<evidence type="ECO:0000256" key="1">
    <source>
        <dbReference type="SAM" id="Phobius"/>
    </source>
</evidence>
<feature type="transmembrane region" description="Helical" evidence="1">
    <location>
        <begin position="12"/>
        <end position="30"/>
    </location>
</feature>
<evidence type="ECO:0000313" key="2">
    <source>
        <dbReference type="EMBL" id="MEN3746292.1"/>
    </source>
</evidence>
<keyword evidence="1" id="KW-0812">Transmembrane</keyword>
<gene>
    <name evidence="2" type="ORF">TPR58_03870</name>
</gene>
<dbReference type="InterPro" id="IPR005625">
    <property type="entry name" value="PepSY-ass_TM"/>
</dbReference>
<feature type="transmembrane region" description="Helical" evidence="1">
    <location>
        <begin position="129"/>
        <end position="149"/>
    </location>
</feature>
<sequence length="367" mass="40166">MRLLDLLHRWTGGLLGLVLAMLGLTGAILVHRFTWIRLPHAQDPLAGDVETIAAATRKLMAEGGGKVDGIIYANPDFGLHLLRTGEGSGAYADQAGTLVASWHSQWERPELWIFDLHHHLLAGDTGETVIGIAGLAAIFFVVSGAILWWRTRRTFKFRLWPARMSRPAIVMHHRDLGIVMAPLLFLSALTGTMMIFKPVANLVTAPFSSAAEVRQAMAPPRVTSGPRNPDLDLTALLRTAARRFPGAEFRILSLPSKPGAPITLRMRQQAEWLPNGRTTLWFDASTGQLLAARDALAMPMGAQVFNTAYPLHAAKVGGLPYRLVMTLSGLAMALLGSFAVWTFWFKRPKKRAARRNTPPPQQKAAAG</sequence>
<dbReference type="PANTHER" id="PTHR34219">
    <property type="entry name" value="IRON-REGULATED INNER MEMBRANE PROTEIN-RELATED"/>
    <property type="match status" value="1"/>
</dbReference>
<accession>A0ABV0B7D1</accession>
<dbReference type="Pfam" id="PF03929">
    <property type="entry name" value="PepSY_TM"/>
    <property type="match status" value="1"/>
</dbReference>
<keyword evidence="3" id="KW-1185">Reference proteome</keyword>
<dbReference type="EMBL" id="JBDIZK010000002">
    <property type="protein sequence ID" value="MEN3746292.1"/>
    <property type="molecule type" value="Genomic_DNA"/>
</dbReference>
<proteinExistence type="predicted"/>